<keyword evidence="1" id="KW-1185">Reference proteome</keyword>
<dbReference type="Proteomes" id="UP000504635">
    <property type="component" value="Unplaced"/>
</dbReference>
<proteinExistence type="predicted"/>
<dbReference type="OrthoDB" id="6769707at2759"/>
<dbReference type="KEGG" id="soy:115887034"/>
<dbReference type="GeneID" id="115887034"/>
<accession>A0A6J2YH52</accession>
<evidence type="ECO:0000313" key="1">
    <source>
        <dbReference type="Proteomes" id="UP000504635"/>
    </source>
</evidence>
<dbReference type="AlphaFoldDB" id="A0A6J2YH52"/>
<protein>
    <submittedName>
        <fullName evidence="2">Uncharacterized protein LOC115887034</fullName>
    </submittedName>
</protein>
<sequence length="249" mass="28007">MCATARTSKMLRSKWDSLKKTTKKEYGEYKQSLYKTGGGPGSSDFKMSGYMKRILAVVRIGMSGTCSKFDCDFDLPNSSNKLLTEDSSSISSQVPIVPTEVISNEDIAAEEITIDKDSSDAAEIISLSSWQTWNPQQLRQPKSIELTVPEPNNTDLEDTNEQVTKTIGVTPCCSNDVKKRRRVSKVESIGSKLKNKRAVHFETLQEELLKKKIALVELQTQVLQEEREQKKGLIEAQIKILREEAEQKK</sequence>
<gene>
    <name evidence="2" type="primary">LOC115887034</name>
</gene>
<reference evidence="2" key="1">
    <citation type="submission" date="2025-08" db="UniProtKB">
        <authorList>
            <consortium name="RefSeq"/>
        </authorList>
    </citation>
    <scope>IDENTIFICATION</scope>
    <source>
        <tissue evidence="2">Gonads</tissue>
    </source>
</reference>
<organism evidence="1 2">
    <name type="scientific">Sitophilus oryzae</name>
    <name type="common">Rice weevil</name>
    <name type="synonym">Curculio oryzae</name>
    <dbReference type="NCBI Taxonomy" id="7048"/>
    <lineage>
        <taxon>Eukaryota</taxon>
        <taxon>Metazoa</taxon>
        <taxon>Ecdysozoa</taxon>
        <taxon>Arthropoda</taxon>
        <taxon>Hexapoda</taxon>
        <taxon>Insecta</taxon>
        <taxon>Pterygota</taxon>
        <taxon>Neoptera</taxon>
        <taxon>Endopterygota</taxon>
        <taxon>Coleoptera</taxon>
        <taxon>Polyphaga</taxon>
        <taxon>Cucujiformia</taxon>
        <taxon>Curculionidae</taxon>
        <taxon>Dryophthorinae</taxon>
        <taxon>Sitophilus</taxon>
    </lineage>
</organism>
<name>A0A6J2YH52_SITOR</name>
<dbReference type="RefSeq" id="XP_030762215.1">
    <property type="nucleotide sequence ID" value="XM_030906355.1"/>
</dbReference>
<evidence type="ECO:0000313" key="2">
    <source>
        <dbReference type="RefSeq" id="XP_030762215.1"/>
    </source>
</evidence>
<dbReference type="InParanoid" id="A0A6J2YH52"/>